<dbReference type="OrthoDB" id="441285at2759"/>
<dbReference type="GO" id="GO:0003964">
    <property type="term" value="F:RNA-directed DNA polymerase activity"/>
    <property type="evidence" value="ECO:0007669"/>
    <property type="project" value="UniProtKB-KW"/>
</dbReference>
<evidence type="ECO:0000259" key="8">
    <source>
        <dbReference type="Pfam" id="PF17917"/>
    </source>
</evidence>
<evidence type="ECO:0000256" key="2">
    <source>
        <dbReference type="ARBA" id="ARBA00022695"/>
    </source>
</evidence>
<dbReference type="CDD" id="cd09274">
    <property type="entry name" value="RNase_HI_RT_Ty3"/>
    <property type="match status" value="1"/>
</dbReference>
<evidence type="ECO:0000256" key="3">
    <source>
        <dbReference type="ARBA" id="ARBA00022722"/>
    </source>
</evidence>
<keyword evidence="4" id="KW-0255">Endonuclease</keyword>
<evidence type="ECO:0000256" key="7">
    <source>
        <dbReference type="SAM" id="MobiDB-lite"/>
    </source>
</evidence>
<keyword evidence="10" id="KW-1185">Reference proteome</keyword>
<feature type="domain" description="Reverse transcriptase RNase H-like" evidence="8">
    <location>
        <begin position="64"/>
        <end position="170"/>
    </location>
</feature>
<evidence type="ECO:0000256" key="5">
    <source>
        <dbReference type="ARBA" id="ARBA00022801"/>
    </source>
</evidence>
<protein>
    <recommendedName>
        <fullName evidence="8">Reverse transcriptase RNase H-like domain-containing protein</fullName>
    </recommendedName>
</protein>
<organism evidence="9 10">
    <name type="scientific">Paramuricea clavata</name>
    <name type="common">Red gorgonian</name>
    <name type="synonym">Violescent sea-whip</name>
    <dbReference type="NCBI Taxonomy" id="317549"/>
    <lineage>
        <taxon>Eukaryota</taxon>
        <taxon>Metazoa</taxon>
        <taxon>Cnidaria</taxon>
        <taxon>Anthozoa</taxon>
        <taxon>Octocorallia</taxon>
        <taxon>Malacalcyonacea</taxon>
        <taxon>Plexauridae</taxon>
        <taxon>Paramuricea</taxon>
    </lineage>
</organism>
<dbReference type="EMBL" id="CACRXK020009689">
    <property type="protein sequence ID" value="CAB4017737.1"/>
    <property type="molecule type" value="Genomic_DNA"/>
</dbReference>
<dbReference type="FunFam" id="3.10.20.370:FF:000001">
    <property type="entry name" value="Retrovirus-related Pol polyprotein from transposon 17.6-like protein"/>
    <property type="match status" value="1"/>
</dbReference>
<dbReference type="GO" id="GO:0016787">
    <property type="term" value="F:hydrolase activity"/>
    <property type="evidence" value="ECO:0007669"/>
    <property type="project" value="UniProtKB-KW"/>
</dbReference>
<gene>
    <name evidence="9" type="ORF">PACLA_8A056666</name>
</gene>
<accession>A0A6S7IJ46</accession>
<proteinExistence type="predicted"/>
<dbReference type="AlphaFoldDB" id="A0A6S7IJ46"/>
<name>A0A6S7IJ46_PARCT</name>
<dbReference type="PANTHER" id="PTHR34072">
    <property type="entry name" value="ENZYMATIC POLYPROTEIN-RELATED"/>
    <property type="match status" value="1"/>
</dbReference>
<comment type="caution">
    <text evidence="9">The sequence shown here is derived from an EMBL/GenBank/DDBJ whole genome shotgun (WGS) entry which is preliminary data.</text>
</comment>
<evidence type="ECO:0000256" key="6">
    <source>
        <dbReference type="ARBA" id="ARBA00022918"/>
    </source>
</evidence>
<reference evidence="9" key="1">
    <citation type="submission" date="2020-04" db="EMBL/GenBank/DDBJ databases">
        <authorList>
            <person name="Alioto T."/>
            <person name="Alioto T."/>
            <person name="Gomez Garrido J."/>
        </authorList>
    </citation>
    <scope>NUCLEOTIDE SEQUENCE</scope>
    <source>
        <strain evidence="9">A484AB</strain>
    </source>
</reference>
<evidence type="ECO:0000256" key="1">
    <source>
        <dbReference type="ARBA" id="ARBA00022679"/>
    </source>
</evidence>
<dbReference type="InterPro" id="IPR041373">
    <property type="entry name" value="RT_RNaseH"/>
</dbReference>
<dbReference type="GO" id="GO:0004519">
    <property type="term" value="F:endonuclease activity"/>
    <property type="evidence" value="ECO:0007669"/>
    <property type="project" value="UniProtKB-KW"/>
</dbReference>
<feature type="region of interest" description="Disordered" evidence="7">
    <location>
        <begin position="1"/>
        <end position="28"/>
    </location>
</feature>
<sequence>MYELLKGQSSSTGHEKEKRKSALSGKQRQLSLRTSVEWTSIHQSALENLLNEVTSPPILAYPNYELPFVVHTDASQEGLGAVLYQEQNGILRVIAYASRTLSPSEKNYHLHSGKLEFLALKWAVTEHFRDYLYYAPKFLVYTDNNPLTYVLTTAKLNSTGLRWVGELAEFNFDIRYRPGRINTDVDCLSRPPLEIREYMTSCSEEISLETIQATISSVEAHAAGDVVWLTAVTDETKEMEADELFESTTSSRLKVIDILKGQQEDQTCSTVL</sequence>
<dbReference type="Proteomes" id="UP001152795">
    <property type="component" value="Unassembled WGS sequence"/>
</dbReference>
<keyword evidence="3" id="KW-0540">Nuclease</keyword>
<keyword evidence="1" id="KW-0808">Transferase</keyword>
<evidence type="ECO:0000256" key="4">
    <source>
        <dbReference type="ARBA" id="ARBA00022759"/>
    </source>
</evidence>
<keyword evidence="6" id="KW-0695">RNA-directed DNA polymerase</keyword>
<dbReference type="PANTHER" id="PTHR34072:SF47">
    <property type="entry name" value="RIBONUCLEASE H"/>
    <property type="match status" value="1"/>
</dbReference>
<dbReference type="InterPro" id="IPR043502">
    <property type="entry name" value="DNA/RNA_pol_sf"/>
</dbReference>
<dbReference type="SUPFAM" id="SSF56672">
    <property type="entry name" value="DNA/RNA polymerases"/>
    <property type="match status" value="1"/>
</dbReference>
<evidence type="ECO:0000313" key="10">
    <source>
        <dbReference type="Proteomes" id="UP001152795"/>
    </source>
</evidence>
<dbReference type="Gene3D" id="3.10.20.370">
    <property type="match status" value="1"/>
</dbReference>
<keyword evidence="2" id="KW-0548">Nucleotidyltransferase</keyword>
<evidence type="ECO:0000313" key="9">
    <source>
        <dbReference type="EMBL" id="CAB4017737.1"/>
    </source>
</evidence>
<dbReference type="Pfam" id="PF17917">
    <property type="entry name" value="RT_RNaseH"/>
    <property type="match status" value="1"/>
</dbReference>
<keyword evidence="5" id="KW-0378">Hydrolase</keyword>